<evidence type="ECO:0000313" key="1">
    <source>
        <dbReference type="EMBL" id="NHN79181.1"/>
    </source>
</evidence>
<comment type="caution">
    <text evidence="1">The sequence shown here is derived from an EMBL/GenBank/DDBJ whole genome shotgun (WGS) entry which is preliminary data.</text>
</comment>
<gene>
    <name evidence="1" type="ORF">HA520_18145</name>
</gene>
<dbReference type="EMBL" id="JAAPAP010000017">
    <property type="protein sequence ID" value="NHN79181.1"/>
    <property type="molecule type" value="Genomic_DNA"/>
</dbReference>
<accession>A0AA43Z978</accession>
<dbReference type="AlphaFoldDB" id="A0AA43Z978"/>
<protein>
    <submittedName>
        <fullName evidence="1">Uncharacterized protein</fullName>
    </submittedName>
</protein>
<name>A0AA43Z978_9GAMM</name>
<evidence type="ECO:0000313" key="2">
    <source>
        <dbReference type="Proteomes" id="UP000736384"/>
    </source>
</evidence>
<proteinExistence type="predicted"/>
<sequence length="171" mass="19629">MNDLSAYLDSTHSSVQIDLRDDQWHHLGIPTAPGWYFISTNAPVSLLQQQSLWAPTYPRAKDQKVVNVKNYDLQRRANRYSESLSTYFNTKAVYSGLASNLRSRAREHTFADPGTAGLSLSKYPALHDYEWVFNFVTLKRFMADCQCQAVLLRLGEQMWRAKHGWPVLCAE</sequence>
<dbReference type="RefSeq" id="WP_165893690.1">
    <property type="nucleotide sequence ID" value="NZ_JAAPAP010000017.1"/>
</dbReference>
<organism evidence="1 2">
    <name type="scientific">Azotobacter chroococcum</name>
    <dbReference type="NCBI Taxonomy" id="353"/>
    <lineage>
        <taxon>Bacteria</taxon>
        <taxon>Pseudomonadati</taxon>
        <taxon>Pseudomonadota</taxon>
        <taxon>Gammaproteobacteria</taxon>
        <taxon>Pseudomonadales</taxon>
        <taxon>Pseudomonadaceae</taxon>
        <taxon>Azotobacter</taxon>
    </lineage>
</organism>
<reference evidence="1" key="1">
    <citation type="submission" date="2020-03" db="EMBL/GenBank/DDBJ databases">
        <title>Genome assembly of Azotobacter chroococcum W5.</title>
        <authorList>
            <person name="Kannepalli A."/>
        </authorList>
    </citation>
    <scope>NUCLEOTIDE SEQUENCE</scope>
    <source>
        <strain evidence="1">W5</strain>
    </source>
</reference>
<dbReference type="Proteomes" id="UP000736384">
    <property type="component" value="Unassembled WGS sequence"/>
</dbReference>